<protein>
    <submittedName>
        <fullName evidence="1">Uncharacterized protein</fullName>
    </submittedName>
</protein>
<dbReference type="Proteomes" id="UP000315303">
    <property type="component" value="Unassembled WGS sequence"/>
</dbReference>
<evidence type="ECO:0000313" key="2">
    <source>
        <dbReference type="Proteomes" id="UP000315303"/>
    </source>
</evidence>
<reference evidence="1 2" key="1">
    <citation type="submission" date="2019-01" db="EMBL/GenBank/DDBJ databases">
        <title>Litorilituus lipolytica sp. nov., isolated from intertidal sand of the Yellow Sea in China.</title>
        <authorList>
            <person name="Liu A."/>
        </authorList>
    </citation>
    <scope>NUCLEOTIDE SEQUENCE [LARGE SCALE GENOMIC DNA]</scope>
    <source>
        <strain evidence="1 2">RZ04</strain>
    </source>
</reference>
<evidence type="ECO:0000313" key="1">
    <source>
        <dbReference type="EMBL" id="TPH18543.1"/>
    </source>
</evidence>
<dbReference type="AlphaFoldDB" id="A0A502L8Y6"/>
<proteinExistence type="predicted"/>
<name>A0A502L8Y6_9GAMM</name>
<sequence>MRLTSIFTTVAISAIILSNLVLAEVPKKFKVATIKKAVGYQTNLIATFNNNMRLCVNHLTSDKPTVSSSACSAAITDIESMNLTSEKVNYLKSLSYSNRAISKYLAGDNNGALTDLTSATLIDSNSITINNLALIKNISKNTELSQALKSSEHSD</sequence>
<keyword evidence="2" id="KW-1185">Reference proteome</keyword>
<comment type="caution">
    <text evidence="1">The sequence shown here is derived from an EMBL/GenBank/DDBJ whole genome shotgun (WGS) entry which is preliminary data.</text>
</comment>
<organism evidence="1 2">
    <name type="scientific">Litorilituus lipolyticus</name>
    <dbReference type="NCBI Taxonomy" id="2491017"/>
    <lineage>
        <taxon>Bacteria</taxon>
        <taxon>Pseudomonadati</taxon>
        <taxon>Pseudomonadota</taxon>
        <taxon>Gammaproteobacteria</taxon>
        <taxon>Alteromonadales</taxon>
        <taxon>Colwelliaceae</taxon>
        <taxon>Litorilituus</taxon>
    </lineage>
</organism>
<accession>A0A502L8Y6</accession>
<dbReference type="RefSeq" id="WP_140601336.1">
    <property type="nucleotide sequence ID" value="NZ_SAWY01000003.1"/>
</dbReference>
<gene>
    <name evidence="1" type="ORF">EPA86_01945</name>
</gene>
<dbReference type="EMBL" id="SAWY01000003">
    <property type="protein sequence ID" value="TPH18543.1"/>
    <property type="molecule type" value="Genomic_DNA"/>
</dbReference>
<dbReference type="OrthoDB" id="6226635at2"/>